<gene>
    <name evidence="1" type="ORF">SDC9_120733</name>
</gene>
<protein>
    <submittedName>
        <fullName evidence="1">Uncharacterized protein</fullName>
    </submittedName>
</protein>
<sequence>MKLAEVFEFISGEEAQLRQHAVVAGGSVALAQDEAVAVGVLGIPGVHPHLRAERGAHHLHCGE</sequence>
<dbReference type="EMBL" id="VSSQ01025544">
    <property type="protein sequence ID" value="MPM73751.1"/>
    <property type="molecule type" value="Genomic_DNA"/>
</dbReference>
<comment type="caution">
    <text evidence="1">The sequence shown here is derived from an EMBL/GenBank/DDBJ whole genome shotgun (WGS) entry which is preliminary data.</text>
</comment>
<name>A0A645C9Z6_9ZZZZ</name>
<organism evidence="1">
    <name type="scientific">bioreactor metagenome</name>
    <dbReference type="NCBI Taxonomy" id="1076179"/>
    <lineage>
        <taxon>unclassified sequences</taxon>
        <taxon>metagenomes</taxon>
        <taxon>ecological metagenomes</taxon>
    </lineage>
</organism>
<proteinExistence type="predicted"/>
<dbReference type="AlphaFoldDB" id="A0A645C9Z6"/>
<evidence type="ECO:0000313" key="1">
    <source>
        <dbReference type="EMBL" id="MPM73751.1"/>
    </source>
</evidence>
<reference evidence="1" key="1">
    <citation type="submission" date="2019-08" db="EMBL/GenBank/DDBJ databases">
        <authorList>
            <person name="Kucharzyk K."/>
            <person name="Murdoch R.W."/>
            <person name="Higgins S."/>
            <person name="Loffler F."/>
        </authorList>
    </citation>
    <scope>NUCLEOTIDE SEQUENCE</scope>
</reference>
<accession>A0A645C9Z6</accession>